<gene>
    <name evidence="1" type="ORF">K488DRAFT_87912</name>
</gene>
<reference evidence="1" key="2">
    <citation type="journal article" date="2022" name="New Phytol.">
        <title>Evolutionary transition to the ectomycorrhizal habit in the genomes of a hyperdiverse lineage of mushroom-forming fungi.</title>
        <authorList>
            <person name="Looney B."/>
            <person name="Miyauchi S."/>
            <person name="Morin E."/>
            <person name="Drula E."/>
            <person name="Courty P.E."/>
            <person name="Kohler A."/>
            <person name="Kuo A."/>
            <person name="LaButti K."/>
            <person name="Pangilinan J."/>
            <person name="Lipzen A."/>
            <person name="Riley R."/>
            <person name="Andreopoulos W."/>
            <person name="He G."/>
            <person name="Johnson J."/>
            <person name="Nolan M."/>
            <person name="Tritt A."/>
            <person name="Barry K.W."/>
            <person name="Grigoriev I.V."/>
            <person name="Nagy L.G."/>
            <person name="Hibbett D."/>
            <person name="Henrissat B."/>
            <person name="Matheny P.B."/>
            <person name="Labbe J."/>
            <person name="Martin F.M."/>
        </authorList>
    </citation>
    <scope>NUCLEOTIDE SEQUENCE</scope>
    <source>
        <strain evidence="1">EC-137</strain>
    </source>
</reference>
<reference evidence="1" key="1">
    <citation type="submission" date="2021-02" db="EMBL/GenBank/DDBJ databases">
        <authorList>
            <consortium name="DOE Joint Genome Institute"/>
            <person name="Ahrendt S."/>
            <person name="Looney B.P."/>
            <person name="Miyauchi S."/>
            <person name="Morin E."/>
            <person name="Drula E."/>
            <person name="Courty P.E."/>
            <person name="Chicoki N."/>
            <person name="Fauchery L."/>
            <person name="Kohler A."/>
            <person name="Kuo A."/>
            <person name="Labutti K."/>
            <person name="Pangilinan J."/>
            <person name="Lipzen A."/>
            <person name="Riley R."/>
            <person name="Andreopoulos W."/>
            <person name="He G."/>
            <person name="Johnson J."/>
            <person name="Barry K.W."/>
            <person name="Grigoriev I.V."/>
            <person name="Nagy L."/>
            <person name="Hibbett D."/>
            <person name="Henrissat B."/>
            <person name="Matheny P.B."/>
            <person name="Labbe J."/>
            <person name="Martin F."/>
        </authorList>
    </citation>
    <scope>NUCLEOTIDE SEQUENCE</scope>
    <source>
        <strain evidence="1">EC-137</strain>
    </source>
</reference>
<evidence type="ECO:0000313" key="1">
    <source>
        <dbReference type="EMBL" id="KAI0030277.1"/>
    </source>
</evidence>
<proteinExistence type="predicted"/>
<sequence length="485" mass="53087">MSNATEAQAEASSLLYDFTFRRTLPLFILETAFFGMASAAALLYGCIVLSKGLGRRYAGIAKLAAAAALATIIVVHWALSLDQILDIFWGRVIPLVGEGTADASIFVLLFGGIVLETALFGAFCSLLAAAVFILVDKGLRYRPNRVMLALIIIMFLLSAAHWSSQVAFDYSIHPTADFWISKRFLPAIACSLIFLTANVLLSDAIVLWRMYILWKNNVAVPIIGVVLWIVTLGLSVANIRRELQLIKPSIDGTVQPSYSNPSLGSATQAFSLITNVIATSLISWKAWGHRKQIRRYFCSGTRTTMVERVMALLVESGMLYCVIWTLYIVSGQTTAFNFIPGMNPPSNIDGEITIARTFLLRIIGLDFFNRLMAQITGIYPTIIIVLVALQRTHCDRQFTYYLDTVSAPAFATNPSRGTGASSDKSTGRSSRLEVLVSYQAFSTVDWHDGGSQGLELDGLVGKEDDKSDSNRVPDIRPPESAALAV</sequence>
<evidence type="ECO:0000313" key="2">
    <source>
        <dbReference type="Proteomes" id="UP000814128"/>
    </source>
</evidence>
<comment type="caution">
    <text evidence="1">The sequence shown here is derived from an EMBL/GenBank/DDBJ whole genome shotgun (WGS) entry which is preliminary data.</text>
</comment>
<name>A0ACB8QF39_9AGAM</name>
<protein>
    <submittedName>
        <fullName evidence="1">Uncharacterized protein</fullName>
    </submittedName>
</protein>
<dbReference type="EMBL" id="MU273630">
    <property type="protein sequence ID" value="KAI0030277.1"/>
    <property type="molecule type" value="Genomic_DNA"/>
</dbReference>
<accession>A0ACB8QF39</accession>
<keyword evidence="2" id="KW-1185">Reference proteome</keyword>
<dbReference type="Proteomes" id="UP000814128">
    <property type="component" value="Unassembled WGS sequence"/>
</dbReference>
<organism evidence="1 2">
    <name type="scientific">Vararia minispora EC-137</name>
    <dbReference type="NCBI Taxonomy" id="1314806"/>
    <lineage>
        <taxon>Eukaryota</taxon>
        <taxon>Fungi</taxon>
        <taxon>Dikarya</taxon>
        <taxon>Basidiomycota</taxon>
        <taxon>Agaricomycotina</taxon>
        <taxon>Agaricomycetes</taxon>
        <taxon>Russulales</taxon>
        <taxon>Lachnocladiaceae</taxon>
        <taxon>Vararia</taxon>
    </lineage>
</organism>